<feature type="compositionally biased region" description="Low complexity" evidence="2">
    <location>
        <begin position="301"/>
        <end position="319"/>
    </location>
</feature>
<feature type="compositionally biased region" description="Polar residues" evidence="2">
    <location>
        <begin position="45"/>
        <end position="61"/>
    </location>
</feature>
<dbReference type="SUPFAM" id="SSF48350">
    <property type="entry name" value="GTPase activation domain, GAP"/>
    <property type="match status" value="1"/>
</dbReference>
<dbReference type="PANTHER" id="PTHR12635:SF14">
    <property type="entry name" value="RHO GTPASE-ACTIVATING PROTEIN 6"/>
    <property type="match status" value="1"/>
</dbReference>
<feature type="region of interest" description="Disordered" evidence="2">
    <location>
        <begin position="42"/>
        <end position="61"/>
    </location>
</feature>
<dbReference type="InParanoid" id="A0A3P9A8L2"/>
<feature type="compositionally biased region" description="Polar residues" evidence="2">
    <location>
        <begin position="798"/>
        <end position="819"/>
    </location>
</feature>
<dbReference type="AlphaFoldDB" id="A0A3P9A8L2"/>
<evidence type="ECO:0000256" key="1">
    <source>
        <dbReference type="ARBA" id="ARBA00022468"/>
    </source>
</evidence>
<evidence type="ECO:0000259" key="3">
    <source>
        <dbReference type="PROSITE" id="PS50238"/>
    </source>
</evidence>
<reference evidence="4" key="4">
    <citation type="submission" date="2025-09" db="UniProtKB">
        <authorList>
            <consortium name="Ensembl"/>
        </authorList>
    </citation>
    <scope>IDENTIFICATION</scope>
</reference>
<dbReference type="STRING" id="8010.ENSELUP00000036974"/>
<reference evidence="4" key="3">
    <citation type="submission" date="2025-08" db="UniProtKB">
        <authorList>
            <consortium name="Ensembl"/>
        </authorList>
    </citation>
    <scope>IDENTIFICATION</scope>
</reference>
<feature type="region of interest" description="Disordered" evidence="2">
    <location>
        <begin position="258"/>
        <end position="334"/>
    </location>
</feature>
<dbReference type="GO" id="GO:0005856">
    <property type="term" value="C:cytoskeleton"/>
    <property type="evidence" value="ECO:0007669"/>
    <property type="project" value="UniProtKB-ARBA"/>
</dbReference>
<dbReference type="InterPro" id="IPR037863">
    <property type="entry name" value="RHOGAP6/36"/>
</dbReference>
<feature type="domain" description="Rho-GAP" evidence="3">
    <location>
        <begin position="374"/>
        <end position="572"/>
    </location>
</feature>
<dbReference type="PROSITE" id="PS50238">
    <property type="entry name" value="RHOGAP"/>
    <property type="match status" value="1"/>
</dbReference>
<feature type="region of interest" description="Disordered" evidence="2">
    <location>
        <begin position="357"/>
        <end position="376"/>
    </location>
</feature>
<dbReference type="Ensembl" id="ENSELUT00000039862.3">
    <property type="protein sequence ID" value="ENSELUP00000036974.2"/>
    <property type="gene ID" value="ENSELUG00000016474.3"/>
</dbReference>
<dbReference type="InterPro" id="IPR008936">
    <property type="entry name" value="Rho_GTPase_activation_prot"/>
</dbReference>
<dbReference type="InterPro" id="IPR041852">
    <property type="entry name" value="ARHGAP6_RhoGAP"/>
</dbReference>
<dbReference type="GO" id="GO:0005096">
    <property type="term" value="F:GTPase activator activity"/>
    <property type="evidence" value="ECO:0007669"/>
    <property type="project" value="UniProtKB-KW"/>
</dbReference>
<evidence type="ECO:0000256" key="2">
    <source>
        <dbReference type="SAM" id="MobiDB-lite"/>
    </source>
</evidence>
<keyword evidence="1" id="KW-0343">GTPase activation</keyword>
<protein>
    <recommendedName>
        <fullName evidence="3">Rho-GAP domain-containing protein</fullName>
    </recommendedName>
</protein>
<feature type="compositionally biased region" description="Basic and acidic residues" evidence="2">
    <location>
        <begin position="258"/>
        <end position="280"/>
    </location>
</feature>
<dbReference type="CDD" id="cd04376">
    <property type="entry name" value="RhoGAP_ARHGAP6"/>
    <property type="match status" value="1"/>
</dbReference>
<dbReference type="InterPro" id="IPR000198">
    <property type="entry name" value="RhoGAP_dom"/>
</dbReference>
<dbReference type="SMART" id="SM00324">
    <property type="entry name" value="RhoGAP"/>
    <property type="match status" value="1"/>
</dbReference>
<accession>A0A3P9A8L2</accession>
<feature type="compositionally biased region" description="Polar residues" evidence="2">
    <location>
        <begin position="1"/>
        <end position="20"/>
    </location>
</feature>
<feature type="compositionally biased region" description="Low complexity" evidence="2">
    <location>
        <begin position="780"/>
        <end position="797"/>
    </location>
</feature>
<dbReference type="Gene3D" id="1.10.555.10">
    <property type="entry name" value="Rho GTPase activation protein"/>
    <property type="match status" value="1"/>
</dbReference>
<dbReference type="PANTHER" id="PTHR12635">
    <property type="entry name" value="RHO-GTPASE-ACTIVATING PROTEIN 6 FAMILY MEMBER"/>
    <property type="match status" value="1"/>
</dbReference>
<dbReference type="Pfam" id="PF00620">
    <property type="entry name" value="RhoGAP"/>
    <property type="match status" value="1"/>
</dbReference>
<dbReference type="GO" id="GO:1902533">
    <property type="term" value="P:positive regulation of intracellular signal transduction"/>
    <property type="evidence" value="ECO:0007669"/>
    <property type="project" value="UniProtKB-ARBA"/>
</dbReference>
<feature type="region of interest" description="Disordered" evidence="2">
    <location>
        <begin position="1"/>
        <end position="34"/>
    </location>
</feature>
<dbReference type="Bgee" id="ENSELUG00000016474">
    <property type="expression patterns" value="Expressed in stomach and 12 other cell types or tissues"/>
</dbReference>
<evidence type="ECO:0000313" key="5">
    <source>
        <dbReference type="Proteomes" id="UP000265140"/>
    </source>
</evidence>
<feature type="region of interest" description="Disordered" evidence="2">
    <location>
        <begin position="736"/>
        <end position="904"/>
    </location>
</feature>
<reference evidence="4" key="2">
    <citation type="submission" date="2020-02" db="EMBL/GenBank/DDBJ databases">
        <title>Esox lucius (northern pike) genome, fEsoLuc1, primary haplotype.</title>
        <authorList>
            <person name="Myers G."/>
            <person name="Karagic N."/>
            <person name="Meyer A."/>
            <person name="Pippel M."/>
            <person name="Reichard M."/>
            <person name="Winkler S."/>
            <person name="Tracey A."/>
            <person name="Sims Y."/>
            <person name="Howe K."/>
            <person name="Rhie A."/>
            <person name="Formenti G."/>
            <person name="Durbin R."/>
            <person name="Fedrigo O."/>
            <person name="Jarvis E.D."/>
        </authorList>
    </citation>
    <scope>NUCLEOTIDE SEQUENCE [LARGE SCALE GENOMIC DNA]</scope>
</reference>
<evidence type="ECO:0000313" key="4">
    <source>
        <dbReference type="Ensembl" id="ENSELUP00000036974.2"/>
    </source>
</evidence>
<name>A0A3P9A8L2_ESOLU</name>
<feature type="compositionally biased region" description="Polar residues" evidence="2">
    <location>
        <begin position="845"/>
        <end position="888"/>
    </location>
</feature>
<dbReference type="GeneTree" id="ENSGT00940000153904"/>
<sequence>MSAQGLLSSVFPCSSQSSKTMTKRSLRPTRSLDPALIRNYGIETDGTSGQADHQTPPYLNSNRGGYLRASNECLSKLDARLTAGTKPGPAASSSLSIYLDSSGHVEYDSKATKRSTAWDLPFLAKSSVTPTGSSSTLFSPRKWLQKKPSPSFIQQSYSVWKYEGDFTWNSMSERSVRLIPVPLQSLSELERVRLQEVALTRLLQDYDLGCQITIPKDGQKRKKSLRRKLDSLAKEKSKDKEFQPQAFGIPLSQVISNDRAHKQRQEAHFQAQREEQRDPSDLVSSLLHLAPRRSTKDKELSSSNSSLSSASETPNESPSPNTPEPAPRSRRRGGLSVDCITDLDDNQSHLLEALQLSLPAETPGNKQKQSDKKHSLNPIYRQVPRVVESCCVHLEKYGLQTVGVFRVGSSKKRVRQLREEYDQGWEIQLDEEHSVHDVAALLKEFLRDMPDPLLTRELYTAFINTMREENESSMQLLMYLLPPCNSDTLQRLLEFLAMVAAHADDRQNQDGQEVTGNKMTPLNLATVFGPNLLHKQKSSDKEFAVQSFARAEESTAIIEVVQRMITTQETLFMVPPDLQNEVLISLLETDPDVVDYLLRRKASQSYGPGVSRNRGPISLTERRCSSDSYKASSGEVSPYDNNSPVLSERLLSQAQNDSSPLSDRFFHLQVGQVKGCPSSTCQSADQGELPQWSRLFIILPLDTPDDNFWGTWDITLNKGFLDRRILESSYCGSSEGLGCHQGNNSKPPVRRSYTSLGVPECRPHPPVTRSSSSPLAEIGQKQQSQQPLLQHQPQSQSETCSSEDLASRGGVSQNASPSVQDKPGSRVDGWPPLLHPGPFRGTPREYSQSTPTLTMSTPQTRGLTPQSPRQPPQGHSSPRPQTEARTNPSPGPPEGKVSGGPEWQSERWQIWRLLSADNADTLPETLV</sequence>
<reference evidence="5" key="1">
    <citation type="journal article" date="2014" name="PLoS ONE">
        <title>The genome and linkage map of the northern pike (Esox lucius): conserved synteny revealed between the salmonid sister group and the Neoteleostei.</title>
        <authorList>
            <person name="Rondeau E.B."/>
            <person name="Minkley D.R."/>
            <person name="Leong J.S."/>
            <person name="Messmer A.M."/>
            <person name="Jantzen J.R."/>
            <person name="von Schalburg K.R."/>
            <person name="Lemon C."/>
            <person name="Bird N.H."/>
            <person name="Koop B.F."/>
        </authorList>
    </citation>
    <scope>NUCLEOTIDE SEQUENCE</scope>
</reference>
<organism evidence="4 5">
    <name type="scientific">Esox lucius</name>
    <name type="common">Northern pike</name>
    <dbReference type="NCBI Taxonomy" id="8010"/>
    <lineage>
        <taxon>Eukaryota</taxon>
        <taxon>Metazoa</taxon>
        <taxon>Chordata</taxon>
        <taxon>Craniata</taxon>
        <taxon>Vertebrata</taxon>
        <taxon>Euteleostomi</taxon>
        <taxon>Actinopterygii</taxon>
        <taxon>Neopterygii</taxon>
        <taxon>Teleostei</taxon>
        <taxon>Protacanthopterygii</taxon>
        <taxon>Esociformes</taxon>
        <taxon>Esocidae</taxon>
        <taxon>Esox</taxon>
    </lineage>
</organism>
<dbReference type="Proteomes" id="UP000265140">
    <property type="component" value="Chromosome 20"/>
</dbReference>
<keyword evidence="5" id="KW-1185">Reference proteome</keyword>
<dbReference type="FunFam" id="1.10.555.10:FF:000017">
    <property type="entry name" value="Rho GTPase activating protein 6"/>
    <property type="match status" value="1"/>
</dbReference>
<proteinExistence type="predicted"/>
<dbReference type="GO" id="GO:0007165">
    <property type="term" value="P:signal transduction"/>
    <property type="evidence" value="ECO:0007669"/>
    <property type="project" value="InterPro"/>
</dbReference>
<gene>
    <name evidence="4" type="primary">ARHGAP6</name>
</gene>